<evidence type="ECO:0000256" key="1">
    <source>
        <dbReference type="SAM" id="Coils"/>
    </source>
</evidence>
<dbReference type="EMBL" id="JASJUS010000012">
    <property type="protein sequence ID" value="MDL2077846.1"/>
    <property type="molecule type" value="Genomic_DNA"/>
</dbReference>
<comment type="caution">
    <text evidence="2">The sequence shown here is derived from an EMBL/GenBank/DDBJ whole genome shotgun (WGS) entry which is preliminary data.</text>
</comment>
<protein>
    <submittedName>
        <fullName evidence="2">Uncharacterized protein</fullName>
    </submittedName>
</protein>
<name>A0ABT7J0E5_9ACTN</name>
<keyword evidence="1" id="KW-0175">Coiled coil</keyword>
<feature type="coiled-coil region" evidence="1">
    <location>
        <begin position="129"/>
        <end position="176"/>
    </location>
</feature>
<accession>A0ABT7J0E5</accession>
<gene>
    <name evidence="2" type="ORF">QNN03_15520</name>
</gene>
<dbReference type="RefSeq" id="WP_285433071.1">
    <property type="nucleotide sequence ID" value="NZ_JASJUS010000012.1"/>
</dbReference>
<evidence type="ECO:0000313" key="3">
    <source>
        <dbReference type="Proteomes" id="UP001241926"/>
    </source>
</evidence>
<proteinExistence type="predicted"/>
<sequence>MAVAATDPWWADWAKFVPGWLAFVWTVGAGTRKVWLRRHHLALGPEAEGLRTQLTELRALLDELTSGRHRSDWFMHEDRRETGRALRDAAGRRDDPGLKLSLDRLAEAWDEIFALAPQPRAKLRFLGGVEEVRQQRHAALQDAEDLERIHQMTELAHTAQLDVQSALSRLNELERKTHGRN</sequence>
<evidence type="ECO:0000313" key="2">
    <source>
        <dbReference type="EMBL" id="MDL2077846.1"/>
    </source>
</evidence>
<organism evidence="2 3">
    <name type="scientific">Streptomyces fuscus</name>
    <dbReference type="NCBI Taxonomy" id="3048495"/>
    <lineage>
        <taxon>Bacteria</taxon>
        <taxon>Bacillati</taxon>
        <taxon>Actinomycetota</taxon>
        <taxon>Actinomycetes</taxon>
        <taxon>Kitasatosporales</taxon>
        <taxon>Streptomycetaceae</taxon>
        <taxon>Streptomyces</taxon>
    </lineage>
</organism>
<keyword evidence="3" id="KW-1185">Reference proteome</keyword>
<reference evidence="2 3" key="1">
    <citation type="submission" date="2023-05" db="EMBL/GenBank/DDBJ databases">
        <title>Streptomyces fuscus sp. nov., a brown-black pigment producing actinomyces isolated from dry sand of Sea duck farm.</title>
        <authorList>
            <person name="Xie J."/>
            <person name="Shen N."/>
        </authorList>
    </citation>
    <scope>NUCLEOTIDE SEQUENCE [LARGE SCALE GENOMIC DNA]</scope>
    <source>
        <strain evidence="2 3">GXMU-J15</strain>
    </source>
</reference>
<dbReference type="Proteomes" id="UP001241926">
    <property type="component" value="Unassembled WGS sequence"/>
</dbReference>